<dbReference type="InterPro" id="IPR031303">
    <property type="entry name" value="C5_meth_CS"/>
</dbReference>
<keyword evidence="3 5" id="KW-0949">S-adenosyl-L-methionine</keyword>
<evidence type="ECO:0000256" key="1">
    <source>
        <dbReference type="ARBA" id="ARBA00022603"/>
    </source>
</evidence>
<evidence type="ECO:0000256" key="5">
    <source>
        <dbReference type="PROSITE-ProRule" id="PRU01016"/>
    </source>
</evidence>
<dbReference type="PROSITE" id="PS00095">
    <property type="entry name" value="C5_MTASE_2"/>
    <property type="match status" value="1"/>
</dbReference>
<dbReference type="InterPro" id="IPR050750">
    <property type="entry name" value="C5-MTase"/>
</dbReference>
<evidence type="ECO:0000256" key="4">
    <source>
        <dbReference type="ARBA" id="ARBA00022747"/>
    </source>
</evidence>
<evidence type="ECO:0000256" key="7">
    <source>
        <dbReference type="RuleBase" id="RU000417"/>
    </source>
</evidence>
<organism evidence="9 10">
    <name type="scientific">Pseudolactococcus hodotermopsidis</name>
    <dbReference type="NCBI Taxonomy" id="2709157"/>
    <lineage>
        <taxon>Bacteria</taxon>
        <taxon>Bacillati</taxon>
        <taxon>Bacillota</taxon>
        <taxon>Bacilli</taxon>
        <taxon>Lactobacillales</taxon>
        <taxon>Streptococcaceae</taxon>
        <taxon>Pseudolactococcus</taxon>
    </lineage>
</organism>
<dbReference type="GO" id="GO:0032259">
    <property type="term" value="P:methylation"/>
    <property type="evidence" value="ECO:0007669"/>
    <property type="project" value="UniProtKB-KW"/>
</dbReference>
<dbReference type="InterPro" id="IPR018117">
    <property type="entry name" value="C5_DNA_meth_AS"/>
</dbReference>
<keyword evidence="4" id="KW-0680">Restriction system</keyword>
<reference evidence="9 10" key="1">
    <citation type="submission" date="2020-02" db="EMBL/GenBank/DDBJ databases">
        <title>Draft genome sequence of Lactococcus sp. Hs30E4-3.</title>
        <authorList>
            <person name="Noda S."/>
            <person name="Yuki M."/>
            <person name="Ohkuma M."/>
        </authorList>
    </citation>
    <scope>NUCLEOTIDE SEQUENCE [LARGE SCALE GENOMIC DNA]</scope>
    <source>
        <strain evidence="9 10">Hs30E4-3</strain>
    </source>
</reference>
<evidence type="ECO:0000313" key="10">
    <source>
        <dbReference type="Proteomes" id="UP000480303"/>
    </source>
</evidence>
<protein>
    <recommendedName>
        <fullName evidence="7">Cytosine-specific methyltransferase</fullName>
        <ecNumber evidence="7">2.1.1.37</ecNumber>
    </recommendedName>
</protein>
<dbReference type="RefSeq" id="WP_172207589.1">
    <property type="nucleotide sequence ID" value="NZ_BLLI01000006.1"/>
</dbReference>
<dbReference type="Gene3D" id="3.90.120.10">
    <property type="entry name" value="DNA Methylase, subunit A, domain 2"/>
    <property type="match status" value="1"/>
</dbReference>
<evidence type="ECO:0000256" key="6">
    <source>
        <dbReference type="RuleBase" id="RU000416"/>
    </source>
</evidence>
<keyword evidence="10" id="KW-1185">Reference proteome</keyword>
<dbReference type="PROSITE" id="PS00094">
    <property type="entry name" value="C5_MTASE_1"/>
    <property type="match status" value="1"/>
</dbReference>
<feature type="active site" evidence="5">
    <location>
        <position position="144"/>
    </location>
</feature>
<name>A0A6A0BAM2_9LACT</name>
<dbReference type="EC" id="2.1.1.37" evidence="7"/>
<gene>
    <name evidence="9" type="ORF">Hs30E_04070</name>
</gene>
<dbReference type="Gene3D" id="3.40.50.150">
    <property type="entry name" value="Vaccinia Virus protein VP39"/>
    <property type="match status" value="1"/>
</dbReference>
<proteinExistence type="inferred from homology"/>
<dbReference type="Pfam" id="PF00145">
    <property type="entry name" value="DNA_methylase"/>
    <property type="match status" value="1"/>
</dbReference>
<keyword evidence="1 5" id="KW-0489">Methyltransferase</keyword>
<dbReference type="InterPro" id="IPR029063">
    <property type="entry name" value="SAM-dependent_MTases_sf"/>
</dbReference>
<comment type="similarity">
    <text evidence="5 6">Belongs to the class I-like SAM-binding methyltransferase superfamily. C5-methyltransferase family.</text>
</comment>
<dbReference type="AlphaFoldDB" id="A0A6A0BAM2"/>
<dbReference type="CDD" id="cd00315">
    <property type="entry name" value="Cyt_C5_DNA_methylase"/>
    <property type="match status" value="1"/>
</dbReference>
<dbReference type="PRINTS" id="PR00105">
    <property type="entry name" value="C5METTRFRASE"/>
</dbReference>
<dbReference type="PANTHER" id="PTHR46098">
    <property type="entry name" value="TRNA (CYTOSINE(38)-C(5))-METHYLTRANSFERASE"/>
    <property type="match status" value="1"/>
</dbReference>
<evidence type="ECO:0000256" key="3">
    <source>
        <dbReference type="ARBA" id="ARBA00022691"/>
    </source>
</evidence>
<dbReference type="NCBIfam" id="TIGR00675">
    <property type="entry name" value="dcm"/>
    <property type="match status" value="1"/>
</dbReference>
<comment type="catalytic activity">
    <reaction evidence="7">
        <text>a 2'-deoxycytidine in DNA + S-adenosyl-L-methionine = a 5-methyl-2'-deoxycytidine in DNA + S-adenosyl-L-homocysteine + H(+)</text>
        <dbReference type="Rhea" id="RHEA:13681"/>
        <dbReference type="Rhea" id="RHEA-COMP:11369"/>
        <dbReference type="Rhea" id="RHEA-COMP:11370"/>
        <dbReference type="ChEBI" id="CHEBI:15378"/>
        <dbReference type="ChEBI" id="CHEBI:57856"/>
        <dbReference type="ChEBI" id="CHEBI:59789"/>
        <dbReference type="ChEBI" id="CHEBI:85452"/>
        <dbReference type="ChEBI" id="CHEBI:85454"/>
        <dbReference type="EC" id="2.1.1.37"/>
    </reaction>
</comment>
<accession>A0A6A0BAM2</accession>
<evidence type="ECO:0000256" key="2">
    <source>
        <dbReference type="ARBA" id="ARBA00022679"/>
    </source>
</evidence>
<evidence type="ECO:0000313" key="9">
    <source>
        <dbReference type="EMBL" id="GFH41856.1"/>
    </source>
</evidence>
<dbReference type="GO" id="GO:0009307">
    <property type="term" value="P:DNA restriction-modification system"/>
    <property type="evidence" value="ECO:0007669"/>
    <property type="project" value="UniProtKB-KW"/>
</dbReference>
<dbReference type="SUPFAM" id="SSF53335">
    <property type="entry name" value="S-adenosyl-L-methionine-dependent methyltransferases"/>
    <property type="match status" value="1"/>
</dbReference>
<dbReference type="PROSITE" id="PS51679">
    <property type="entry name" value="SAM_MT_C5"/>
    <property type="match status" value="1"/>
</dbReference>
<dbReference type="Proteomes" id="UP000480303">
    <property type="component" value="Unassembled WGS sequence"/>
</dbReference>
<comment type="caution">
    <text evidence="9">The sequence shown here is derived from an EMBL/GenBank/DDBJ whole genome shotgun (WGS) entry which is preliminary data.</text>
</comment>
<sequence length="387" mass="43758">MSGGKRVGAGRKAKSELEKKKQKNIYIPEELYEEVMKAPIAYGDSFSSRCEFLIEEGLANFAVYNKNREDKVDKLTFIDLFAGIGGIRQAFEDDKTKAVFSSEWDKFAAATYEANFGEKPHGDITQIKAEEIPKHDVLLAGFPCQPFSMIGKREGFSHATQGTLFFDVLRIIKHHQPKMFLLENVQGLLTIQNGETFRIIKSALKEVGYDVFSDVLDAQNYGLPQVRKRVVIVGFRKDLEITNFDLPQGSNNRVPVSQILEENPNGYTISEHLQNTYLFKKNDGKPQIIDENSDIQVKTLVASYHKIQRLTGTFVKGGDTGIRLLSELECKRLMGFPDDFKVPVSRTQMYRQFGNSVAVPMMKAVADCMKERLFLAESLKLKDDKVS</sequence>
<dbReference type="GO" id="GO:0003886">
    <property type="term" value="F:DNA (cytosine-5-)-methyltransferase activity"/>
    <property type="evidence" value="ECO:0007669"/>
    <property type="project" value="UniProtKB-EC"/>
</dbReference>
<dbReference type="PANTHER" id="PTHR46098:SF1">
    <property type="entry name" value="TRNA (CYTOSINE(38)-C(5))-METHYLTRANSFERASE"/>
    <property type="match status" value="1"/>
</dbReference>
<dbReference type="EMBL" id="BLLI01000006">
    <property type="protein sequence ID" value="GFH41856.1"/>
    <property type="molecule type" value="Genomic_DNA"/>
</dbReference>
<feature type="region of interest" description="Disordered" evidence="8">
    <location>
        <begin position="1"/>
        <end position="20"/>
    </location>
</feature>
<keyword evidence="2 5" id="KW-0808">Transferase</keyword>
<evidence type="ECO:0000256" key="8">
    <source>
        <dbReference type="SAM" id="MobiDB-lite"/>
    </source>
</evidence>
<dbReference type="InterPro" id="IPR001525">
    <property type="entry name" value="C5_MeTfrase"/>
</dbReference>